<name>A0ABQ8GN65_9PEZI</name>
<gene>
    <name evidence="2" type="ORF">B0J12DRAFT_285183</name>
</gene>
<dbReference type="EMBL" id="JAGTJR010000004">
    <property type="protein sequence ID" value="KAH7061199.1"/>
    <property type="molecule type" value="Genomic_DNA"/>
</dbReference>
<evidence type="ECO:0000256" key="1">
    <source>
        <dbReference type="SAM" id="MobiDB-lite"/>
    </source>
</evidence>
<feature type="compositionally biased region" description="Basic and acidic residues" evidence="1">
    <location>
        <begin position="490"/>
        <end position="500"/>
    </location>
</feature>
<comment type="caution">
    <text evidence="2">The sequence shown here is derived from an EMBL/GenBank/DDBJ whole genome shotgun (WGS) entry which is preliminary data.</text>
</comment>
<feature type="compositionally biased region" description="Basic and acidic residues" evidence="1">
    <location>
        <begin position="199"/>
        <end position="209"/>
    </location>
</feature>
<feature type="compositionally biased region" description="Polar residues" evidence="1">
    <location>
        <begin position="230"/>
        <end position="242"/>
    </location>
</feature>
<feature type="region of interest" description="Disordered" evidence="1">
    <location>
        <begin position="32"/>
        <end position="61"/>
    </location>
</feature>
<accession>A0ABQ8GN65</accession>
<evidence type="ECO:0000313" key="2">
    <source>
        <dbReference type="EMBL" id="KAH7061199.1"/>
    </source>
</evidence>
<feature type="region of interest" description="Disordered" evidence="1">
    <location>
        <begin position="111"/>
        <end position="139"/>
    </location>
</feature>
<sequence>MKRKFSLNLAPIVSTHPPHFPVPEPALMSCPQKVPSKQENRALKESLATRDISTPSSPDVNRRILSPKIEAELRAACEAVLNEDGNSYGAAAALQAQEASMDFLALQRSLKAMEQTQRQSSHRRTGSHPPPNPLPRRDVQPSEHIARLPSNAFAYKPDAALQDLFPEPGPYPIHANMSRRREGQSAAYDTKSSRNPSGRHRDYNQDHPTSRPAGYDRPSTAPIGRGVDSPDTNYSTPMSASTMDHHRNNASTAMTSADPSRTSKRNSHHMFSDEDAASRADAAASSWMRHEYERRKDGDANRRPSTRTSRAASVTKSIKSEIKEYFRPGSSGLSRATSRESLRSRGSDATAAQASGAHGWRSWSLQRRPSDISLSSRSSSMRGRNDVRTKENKKEINLNRELPPLPSLDQWKEPEKSAPAHYVSAHTPSSPKHIANLMQSPPKVRTRSTHIAHQQSVERRQRRPDDVTRKTSVQQQPRPGARAVGSDPEVPTHFHARTEDSLARDLAQSHELMSMRYGTSSDAINSSPSLVDSGHTPEEEQSRKPSMKISIDHFRGEAPNFSKKISAEKLVQQRGQEQRYRYKAEIKANNTLAAKPAGNAKGLKKMFSHLGLGGKREKKETWMDKFEKNGVKGGVLVHDEAAGAPVVRY</sequence>
<feature type="region of interest" description="Disordered" evidence="1">
    <location>
        <begin position="163"/>
        <end position="500"/>
    </location>
</feature>
<feature type="compositionally biased region" description="Basic and acidic residues" evidence="1">
    <location>
        <begin position="337"/>
        <end position="346"/>
    </location>
</feature>
<keyword evidence="3" id="KW-1185">Reference proteome</keyword>
<feature type="region of interest" description="Disordered" evidence="1">
    <location>
        <begin position="520"/>
        <end position="545"/>
    </location>
</feature>
<proteinExistence type="predicted"/>
<feature type="compositionally biased region" description="Basic and acidic residues" evidence="1">
    <location>
        <begin position="36"/>
        <end position="48"/>
    </location>
</feature>
<feature type="compositionally biased region" description="Basic and acidic residues" evidence="1">
    <location>
        <begin position="383"/>
        <end position="398"/>
    </location>
</feature>
<dbReference type="Proteomes" id="UP000774617">
    <property type="component" value="Unassembled WGS sequence"/>
</dbReference>
<feature type="compositionally biased region" description="Polar residues" evidence="1">
    <location>
        <begin position="520"/>
        <end position="530"/>
    </location>
</feature>
<feature type="compositionally biased region" description="Basic and acidic residues" evidence="1">
    <location>
        <begin position="288"/>
        <end position="302"/>
    </location>
</feature>
<evidence type="ECO:0000313" key="3">
    <source>
        <dbReference type="Proteomes" id="UP000774617"/>
    </source>
</evidence>
<feature type="compositionally biased region" description="Low complexity" evidence="1">
    <location>
        <begin position="306"/>
        <end position="317"/>
    </location>
</feature>
<reference evidence="2 3" key="1">
    <citation type="journal article" date="2021" name="Nat. Commun.">
        <title>Genetic determinants of endophytism in the Arabidopsis root mycobiome.</title>
        <authorList>
            <person name="Mesny F."/>
            <person name="Miyauchi S."/>
            <person name="Thiergart T."/>
            <person name="Pickel B."/>
            <person name="Atanasova L."/>
            <person name="Karlsson M."/>
            <person name="Huettel B."/>
            <person name="Barry K.W."/>
            <person name="Haridas S."/>
            <person name="Chen C."/>
            <person name="Bauer D."/>
            <person name="Andreopoulos W."/>
            <person name="Pangilinan J."/>
            <person name="LaButti K."/>
            <person name="Riley R."/>
            <person name="Lipzen A."/>
            <person name="Clum A."/>
            <person name="Drula E."/>
            <person name="Henrissat B."/>
            <person name="Kohler A."/>
            <person name="Grigoriev I.V."/>
            <person name="Martin F.M."/>
            <person name="Hacquard S."/>
        </authorList>
    </citation>
    <scope>NUCLEOTIDE SEQUENCE [LARGE SCALE GENOMIC DNA]</scope>
    <source>
        <strain evidence="2 3">MPI-SDFR-AT-0080</strain>
    </source>
</reference>
<feature type="compositionally biased region" description="Low complexity" evidence="1">
    <location>
        <begin position="371"/>
        <end position="382"/>
    </location>
</feature>
<feature type="compositionally biased region" description="Polar residues" evidence="1">
    <location>
        <begin position="249"/>
        <end position="260"/>
    </location>
</feature>
<protein>
    <submittedName>
        <fullName evidence="2">Uncharacterized protein</fullName>
    </submittedName>
</protein>
<organism evidence="2 3">
    <name type="scientific">Macrophomina phaseolina</name>
    <dbReference type="NCBI Taxonomy" id="35725"/>
    <lineage>
        <taxon>Eukaryota</taxon>
        <taxon>Fungi</taxon>
        <taxon>Dikarya</taxon>
        <taxon>Ascomycota</taxon>
        <taxon>Pezizomycotina</taxon>
        <taxon>Dothideomycetes</taxon>
        <taxon>Dothideomycetes incertae sedis</taxon>
        <taxon>Botryosphaeriales</taxon>
        <taxon>Botryosphaeriaceae</taxon>
        <taxon>Macrophomina</taxon>
    </lineage>
</organism>
<feature type="compositionally biased region" description="Basic and acidic residues" evidence="1">
    <location>
        <begin position="456"/>
        <end position="469"/>
    </location>
</feature>